<reference evidence="10" key="2">
    <citation type="journal article" date="2020" name="Plant J.">
        <title>Transposons played a major role in the diversification between the closely related almond and peach genomes: results from the almond genome sequence.</title>
        <authorList>
            <person name="Alioto T."/>
            <person name="Alexiou K.G."/>
            <person name="Bardil A."/>
            <person name="Barteri F."/>
            <person name="Castanera R."/>
            <person name="Cruz F."/>
            <person name="Dhingra A."/>
            <person name="Duval H."/>
            <person name="Fernandez I Marti A."/>
            <person name="Frias L."/>
            <person name="Galan B."/>
            <person name="Garcia J.L."/>
            <person name="Howad W."/>
            <person name="Gomez-Garrido J."/>
            <person name="Gut M."/>
            <person name="Julca I."/>
            <person name="Morata J."/>
            <person name="Puigdomenech P."/>
            <person name="Ribeca P."/>
            <person name="Rubio Cabetas M.J."/>
            <person name="Vlasova A."/>
            <person name="Wirthensohn M."/>
            <person name="Garcia-Mas J."/>
            <person name="Gabaldon T."/>
            <person name="Casacuberta J.M."/>
            <person name="Arus P."/>
        </authorList>
    </citation>
    <scope>NUCLEOTIDE SEQUENCE [LARGE SCALE GENOMIC DNA]</scope>
    <source>
        <strain evidence="10">cv. Texas</strain>
    </source>
</reference>
<proteinExistence type="inferred from homology"/>
<feature type="disulfide bond" evidence="6">
    <location>
        <begin position="97"/>
        <end position="103"/>
    </location>
</feature>
<evidence type="ECO:0000313" key="9">
    <source>
        <dbReference type="EMBL" id="VVA21283.1"/>
    </source>
</evidence>
<keyword evidence="4 7" id="KW-0732">Signal</keyword>
<comment type="subcellular location">
    <subcellularLocation>
        <location evidence="1">Secreted</location>
    </subcellularLocation>
</comment>
<dbReference type="Pfam" id="PF00314">
    <property type="entry name" value="Thaumatin"/>
    <property type="match status" value="1"/>
</dbReference>
<evidence type="ECO:0000256" key="1">
    <source>
        <dbReference type="ARBA" id="ARBA00004613"/>
    </source>
</evidence>
<dbReference type="EMBL" id="CABIKO010000051">
    <property type="protein sequence ID" value="VVA21283.1"/>
    <property type="molecule type" value="Genomic_DNA"/>
</dbReference>
<feature type="disulfide bond" evidence="6">
    <location>
        <begin position="37"/>
        <end position="241"/>
    </location>
</feature>
<evidence type="ECO:0000256" key="2">
    <source>
        <dbReference type="ARBA" id="ARBA00010607"/>
    </source>
</evidence>
<protein>
    <submittedName>
        <fullName evidence="9">PREDICTED: pathogenesis-related</fullName>
    </submittedName>
</protein>
<dbReference type="SMART" id="SM00205">
    <property type="entry name" value="THN"/>
    <property type="match status" value="1"/>
</dbReference>
<accession>A0A5E4F021</accession>
<feature type="disulfide bond" evidence="6">
    <location>
        <begin position="154"/>
        <end position="214"/>
    </location>
</feature>
<dbReference type="OMA" id="IWPGITH"/>
<dbReference type="Gene3D" id="2.60.110.10">
    <property type="entry name" value="Thaumatin"/>
    <property type="match status" value="1"/>
</dbReference>
<dbReference type="Gramene" id="VVA21283">
    <property type="protein sequence ID" value="VVA21283"/>
    <property type="gene ID" value="Prudul26B016489"/>
</dbReference>
<dbReference type="Proteomes" id="UP000327085">
    <property type="component" value="Chromosome 1"/>
</dbReference>
<evidence type="ECO:0000256" key="5">
    <source>
        <dbReference type="ARBA" id="ARBA00023157"/>
    </source>
</evidence>
<reference evidence="8 11" key="3">
    <citation type="journal article" date="2022" name="G3 (Bethesda)">
        <title>Whole-genome sequence and methylome profiling of the almond [Prunus dulcis (Mill.) D.A. Webb] cultivar 'Nonpareil'.</title>
        <authorList>
            <person name="D'Amico-Willman K.M."/>
            <person name="Ouma W.Z."/>
            <person name="Meulia T."/>
            <person name="Sideli G.M."/>
            <person name="Gradziel T.M."/>
            <person name="Fresnedo-Ramirez J."/>
        </authorList>
    </citation>
    <scope>NUCLEOTIDE SEQUENCE [LARGE SCALE GENOMIC DNA]</scope>
    <source>
        <strain evidence="8">Clone GOH B32 T37-40</strain>
    </source>
</reference>
<organism evidence="9 10">
    <name type="scientific">Prunus dulcis</name>
    <name type="common">Almond</name>
    <name type="synonym">Amygdalus dulcis</name>
    <dbReference type="NCBI Taxonomy" id="3755"/>
    <lineage>
        <taxon>Eukaryota</taxon>
        <taxon>Viridiplantae</taxon>
        <taxon>Streptophyta</taxon>
        <taxon>Embryophyta</taxon>
        <taxon>Tracheophyta</taxon>
        <taxon>Spermatophyta</taxon>
        <taxon>Magnoliopsida</taxon>
        <taxon>eudicotyledons</taxon>
        <taxon>Gunneridae</taxon>
        <taxon>Pentapetalae</taxon>
        <taxon>rosids</taxon>
        <taxon>fabids</taxon>
        <taxon>Rosales</taxon>
        <taxon>Rosaceae</taxon>
        <taxon>Amygdaloideae</taxon>
        <taxon>Amygdaleae</taxon>
        <taxon>Prunus</taxon>
    </lineage>
</organism>
<dbReference type="GO" id="GO:0006952">
    <property type="term" value="P:defense response"/>
    <property type="evidence" value="ECO:0007669"/>
    <property type="project" value="UniProtKB-ARBA"/>
</dbReference>
<dbReference type="AlphaFoldDB" id="A0A5E4F021"/>
<reference evidence="9" key="1">
    <citation type="submission" date="2019-07" db="EMBL/GenBank/DDBJ databases">
        <authorList>
            <person name="Alioto T."/>
            <person name="Alioto T."/>
            <person name="Gomez Garrido J."/>
        </authorList>
    </citation>
    <scope>NUCLEOTIDE SEQUENCE</scope>
</reference>
<sequence>MAYHPNALLGSLFVAILIACGAKLYASAKTFTIVNECKETIWPGITHSENFSGSGFTLKQGQSTVYTAPGDWNGRIWARTGCSFDKNGNGKCQTGSCGTTINCTGPGSPPASIAEFTLGQEIDYYDVSLVDGFNLPVIVKPTNNGKGNCSTAGCDRDLRQSCPSELAAKAEGKVIACRSACNVFNTDEYCCRGTFGNPQTCLPTNYSRSFKQACPAAYSFAYDDPTSIITCSGADFIVTFCASRNQTVCSYHDKQLVCNGSKELKALSQRWWPLMLAFPLILSFQSMF</sequence>
<evidence type="ECO:0000256" key="7">
    <source>
        <dbReference type="SAM" id="SignalP"/>
    </source>
</evidence>
<dbReference type="InterPro" id="IPR037176">
    <property type="entry name" value="Osmotin/thaumatin-like_sf"/>
</dbReference>
<dbReference type="InterPro" id="IPR001938">
    <property type="entry name" value="Thaumatin"/>
</dbReference>
<evidence type="ECO:0000256" key="3">
    <source>
        <dbReference type="ARBA" id="ARBA00022525"/>
    </source>
</evidence>
<evidence type="ECO:0000313" key="11">
    <source>
        <dbReference type="Proteomes" id="UP001054821"/>
    </source>
</evidence>
<dbReference type="PIRSF" id="PIRSF002703">
    <property type="entry name" value="Thaumatin"/>
    <property type="match status" value="1"/>
</dbReference>
<evidence type="ECO:0000256" key="4">
    <source>
        <dbReference type="ARBA" id="ARBA00022729"/>
    </source>
</evidence>
<dbReference type="EMBL" id="JAJFAZ020000001">
    <property type="protein sequence ID" value="KAI5356204.1"/>
    <property type="molecule type" value="Genomic_DNA"/>
</dbReference>
<feature type="disulfide bond" evidence="6">
    <location>
        <begin position="162"/>
        <end position="177"/>
    </location>
</feature>
<dbReference type="SUPFAM" id="SSF49870">
    <property type="entry name" value="Osmotin, thaumatin-like protein"/>
    <property type="match status" value="1"/>
</dbReference>
<keyword evidence="11" id="KW-1185">Reference proteome</keyword>
<dbReference type="PROSITE" id="PS51367">
    <property type="entry name" value="THAUMATIN_2"/>
    <property type="match status" value="1"/>
</dbReference>
<gene>
    <name evidence="9" type="ORF">ALMOND_2B016489</name>
    <name evidence="8" type="ORF">L3X38_009099</name>
</gene>
<dbReference type="CDD" id="cd09218">
    <property type="entry name" value="TLP-PA"/>
    <property type="match status" value="1"/>
</dbReference>
<feature type="disulfide bond" evidence="6">
    <location>
        <begin position="191"/>
        <end position="201"/>
    </location>
</feature>
<dbReference type="InParanoid" id="A0A5E4F021"/>
<keyword evidence="3" id="KW-0964">Secreted</keyword>
<dbReference type="GO" id="GO:0005576">
    <property type="term" value="C:extracellular region"/>
    <property type="evidence" value="ECO:0007669"/>
    <property type="project" value="UniProtKB-SubCell"/>
</dbReference>
<dbReference type="PRINTS" id="PR00347">
    <property type="entry name" value="THAUMATIN"/>
</dbReference>
<evidence type="ECO:0000313" key="8">
    <source>
        <dbReference type="EMBL" id="KAI5356204.1"/>
    </source>
</evidence>
<evidence type="ECO:0000313" key="10">
    <source>
        <dbReference type="Proteomes" id="UP000327085"/>
    </source>
</evidence>
<dbReference type="Proteomes" id="UP001054821">
    <property type="component" value="Chromosome 1"/>
</dbReference>
<feature type="disulfide bond" evidence="6">
    <location>
        <begin position="82"/>
        <end position="92"/>
    </location>
</feature>
<name>A0A5E4F021_PRUDU</name>
<evidence type="ECO:0000256" key="6">
    <source>
        <dbReference type="PIRSR" id="PIRSR002703-1"/>
    </source>
</evidence>
<feature type="signal peptide" evidence="7">
    <location>
        <begin position="1"/>
        <end position="28"/>
    </location>
</feature>
<comment type="similarity">
    <text evidence="2">Belongs to the thaumatin family.</text>
</comment>
<dbReference type="FunFam" id="2.60.110.10:FF:000002">
    <property type="entry name" value="Thaumatin-like protein 1a"/>
    <property type="match status" value="1"/>
</dbReference>
<keyword evidence="5 6" id="KW-1015">Disulfide bond</keyword>
<feature type="chain" id="PRO_5044620539" evidence="7">
    <location>
        <begin position="29"/>
        <end position="288"/>
    </location>
</feature>
<feature type="disulfide bond" evidence="6">
    <location>
        <begin position="181"/>
        <end position="190"/>
    </location>
</feature>
<dbReference type="PANTHER" id="PTHR31048">
    <property type="entry name" value="OS03G0233200 PROTEIN"/>
    <property type="match status" value="1"/>
</dbReference>
<feature type="disulfide bond" evidence="6">
    <location>
        <begin position="149"/>
        <end position="231"/>
    </location>
</feature>